<evidence type="ECO:0000259" key="2">
    <source>
        <dbReference type="Pfam" id="PF23948"/>
    </source>
</evidence>
<organism evidence="3 4">
    <name type="scientific">Entomortierella parvispora</name>
    <dbReference type="NCBI Taxonomy" id="205924"/>
    <lineage>
        <taxon>Eukaryota</taxon>
        <taxon>Fungi</taxon>
        <taxon>Fungi incertae sedis</taxon>
        <taxon>Mucoromycota</taxon>
        <taxon>Mortierellomycotina</taxon>
        <taxon>Mortierellomycetes</taxon>
        <taxon>Mortierellales</taxon>
        <taxon>Mortierellaceae</taxon>
        <taxon>Entomortierella</taxon>
    </lineage>
</organism>
<feature type="region of interest" description="Disordered" evidence="1">
    <location>
        <begin position="1"/>
        <end position="88"/>
    </location>
</feature>
<evidence type="ECO:0000313" key="4">
    <source>
        <dbReference type="Proteomes" id="UP000827284"/>
    </source>
</evidence>
<evidence type="ECO:0000256" key="1">
    <source>
        <dbReference type="SAM" id="MobiDB-lite"/>
    </source>
</evidence>
<accession>A0A9P3HI83</accession>
<dbReference type="EMBL" id="BQFW01000013">
    <property type="protein sequence ID" value="GJJ77106.1"/>
    <property type="molecule type" value="Genomic_DNA"/>
</dbReference>
<dbReference type="InterPro" id="IPR056251">
    <property type="entry name" value="Arm_rpt_dom"/>
</dbReference>
<feature type="compositionally biased region" description="Low complexity" evidence="1">
    <location>
        <begin position="45"/>
        <end position="68"/>
    </location>
</feature>
<name>A0A9P3HI83_9FUNG</name>
<dbReference type="Pfam" id="PF23948">
    <property type="entry name" value="ARM_5"/>
    <property type="match status" value="1"/>
</dbReference>
<feature type="compositionally biased region" description="Pro residues" evidence="1">
    <location>
        <begin position="152"/>
        <end position="166"/>
    </location>
</feature>
<dbReference type="InterPro" id="IPR027417">
    <property type="entry name" value="P-loop_NTPase"/>
</dbReference>
<dbReference type="Proteomes" id="UP000827284">
    <property type="component" value="Unassembled WGS sequence"/>
</dbReference>
<proteinExistence type="predicted"/>
<evidence type="ECO:0000313" key="3">
    <source>
        <dbReference type="EMBL" id="GJJ77106.1"/>
    </source>
</evidence>
<feature type="domain" description="Arm-like repeat" evidence="2">
    <location>
        <begin position="180"/>
        <end position="536"/>
    </location>
</feature>
<reference evidence="3" key="1">
    <citation type="submission" date="2021-11" db="EMBL/GenBank/DDBJ databases">
        <authorList>
            <person name="Herlambang A."/>
            <person name="Guo Y."/>
            <person name="Takashima Y."/>
            <person name="Nishizawa T."/>
        </authorList>
    </citation>
    <scope>NUCLEOTIDE SEQUENCE</scope>
    <source>
        <strain evidence="3">E1425</strain>
    </source>
</reference>
<dbReference type="OrthoDB" id="2435592at2759"/>
<gene>
    <name evidence="3" type="ORF">EMPS_09465</name>
</gene>
<keyword evidence="4" id="KW-1185">Reference proteome</keyword>
<protein>
    <recommendedName>
        <fullName evidence="2">Arm-like repeat domain-containing protein</fullName>
    </recommendedName>
</protein>
<reference evidence="3" key="2">
    <citation type="journal article" date="2022" name="Microbiol. Resour. Announc.">
        <title>Whole-Genome Sequence of Entomortierella parvispora E1425, a Mucoromycotan Fungus Associated with Burkholderiaceae-Related Endosymbiotic Bacteria.</title>
        <authorList>
            <person name="Herlambang A."/>
            <person name="Guo Y."/>
            <person name="Takashima Y."/>
            <person name="Narisawa K."/>
            <person name="Ohta H."/>
            <person name="Nishizawa T."/>
        </authorList>
    </citation>
    <scope>NUCLEOTIDE SEQUENCE</scope>
    <source>
        <strain evidence="3">E1425</strain>
    </source>
</reference>
<sequence length="805" mass="89882">MTVGTPPLATETPHSSVGKKKSIFSLFSKKRATPPVATHGQQSNPSSDSTVVAAASSSLASPAGKSKAQSPSLNNPSQPKPSTPHRKAKVHDIALGIFPNNVPLNDTEIEPPEMVGYIRDTSQLVSYHHLLVQAKEVAAASATPSSSSISRPPTPTPSTPPAPSPALLPTLTPAQLEWTQEMDRNPLEKEHLQKLLTEVINQFILHPSKSDEALREIVLVGPVLDKDQYRTLLNRLLEEFKQDTILNVELLRGLTQLIQDAKPGYLRSDDFTLILRVIRSRDQKLDEYLFYLTVTVATILNSIVDEKVVGGLEIEGLDRVSDHDPVLELLSDLRNKEDPFLKFQALYAYQALQWVPNGETTLQCGLRHLEGVVGGVVKLSAVVQLDFQGFMEGLQAIQKDVGEFYDFVSSGWEDAKTLIEDGKGLFSLGAKRRHPWYVGLRGAERLVAKGRLADFNELVSTAPCRDDPLFLWGIAQLLGDIAVDSAWKRDNREQALKFLGVLYRAMASSETYRSVQSWILTILATISSLSASSYAPSYSSSNEQEDAEIKKQAGDLAQDLKSDGNTALSFPYPLRRHLELPKSSILLKKVDDKLDLELVIDRLRRIRIRDYEQPSDSIELICKRSLRLPDDKDSPVPLHQRVKDFLQSKAAVMLIHGEAESGKSAFALALEHELWLGYQAGDPIPLFIDLTTLETLGDKLIQQHLGGLGEVSFSESHLSELRRSRRPIILICDRYEECQKWCNLYSENKMSEEIKIIVTCQSQYLISTYRVYFEPRSKDIYSKKKPQGLYEEAVIVSPKTEQIEE</sequence>
<feature type="region of interest" description="Disordered" evidence="1">
    <location>
        <begin position="142"/>
        <end position="169"/>
    </location>
</feature>
<dbReference type="AlphaFoldDB" id="A0A9P3HI83"/>
<feature type="compositionally biased region" description="Low complexity" evidence="1">
    <location>
        <begin position="142"/>
        <end position="151"/>
    </location>
</feature>
<feature type="compositionally biased region" description="Basic residues" evidence="1">
    <location>
        <begin position="17"/>
        <end position="32"/>
    </location>
</feature>
<dbReference type="Gene3D" id="3.40.50.300">
    <property type="entry name" value="P-loop containing nucleotide triphosphate hydrolases"/>
    <property type="match status" value="1"/>
</dbReference>
<comment type="caution">
    <text evidence="3">The sequence shown here is derived from an EMBL/GenBank/DDBJ whole genome shotgun (WGS) entry which is preliminary data.</text>
</comment>